<organism evidence="8 9">
    <name type="scientific">Youngiibacter multivorans</name>
    <dbReference type="NCBI Taxonomy" id="937251"/>
    <lineage>
        <taxon>Bacteria</taxon>
        <taxon>Bacillati</taxon>
        <taxon>Bacillota</taxon>
        <taxon>Clostridia</taxon>
        <taxon>Eubacteriales</taxon>
        <taxon>Clostridiaceae</taxon>
        <taxon>Youngiibacter</taxon>
    </lineage>
</organism>
<evidence type="ECO:0000313" key="9">
    <source>
        <dbReference type="Proteomes" id="UP001519271"/>
    </source>
</evidence>
<protein>
    <recommendedName>
        <fullName evidence="5">Release factor glutamine methyltransferase</fullName>
        <shortName evidence="5">RF MTase</shortName>
        <ecNumber evidence="5">2.1.1.297</ecNumber>
    </recommendedName>
    <alternativeName>
        <fullName evidence="5">N5-glutamine methyltransferase PrmC</fullName>
    </alternativeName>
    <alternativeName>
        <fullName evidence="5">Protein-(glutamine-N5) MTase PrmC</fullName>
    </alternativeName>
    <alternativeName>
        <fullName evidence="5">Protein-glutamine N-methyltransferase PrmC</fullName>
    </alternativeName>
</protein>
<comment type="catalytic activity">
    <reaction evidence="4 5">
        <text>L-glutaminyl-[peptide chain release factor] + S-adenosyl-L-methionine = N(5)-methyl-L-glutaminyl-[peptide chain release factor] + S-adenosyl-L-homocysteine + H(+)</text>
        <dbReference type="Rhea" id="RHEA:42896"/>
        <dbReference type="Rhea" id="RHEA-COMP:10271"/>
        <dbReference type="Rhea" id="RHEA-COMP:10272"/>
        <dbReference type="ChEBI" id="CHEBI:15378"/>
        <dbReference type="ChEBI" id="CHEBI:30011"/>
        <dbReference type="ChEBI" id="CHEBI:57856"/>
        <dbReference type="ChEBI" id="CHEBI:59789"/>
        <dbReference type="ChEBI" id="CHEBI:61891"/>
        <dbReference type="EC" id="2.1.1.297"/>
    </reaction>
</comment>
<keyword evidence="1 5" id="KW-0489">Methyltransferase</keyword>
<dbReference type="InterPro" id="IPR019874">
    <property type="entry name" value="RF_methyltr_PrmC"/>
</dbReference>
<keyword evidence="9" id="KW-1185">Reference proteome</keyword>
<evidence type="ECO:0000256" key="1">
    <source>
        <dbReference type="ARBA" id="ARBA00022603"/>
    </source>
</evidence>
<dbReference type="InterPro" id="IPR004556">
    <property type="entry name" value="HemK-like"/>
</dbReference>
<dbReference type="HAMAP" id="MF_02126">
    <property type="entry name" value="RF_methyltr_PrmC"/>
    <property type="match status" value="1"/>
</dbReference>
<evidence type="ECO:0000259" key="6">
    <source>
        <dbReference type="Pfam" id="PF05175"/>
    </source>
</evidence>
<comment type="caution">
    <text evidence="5">Lacks conserved residue(s) required for the propagation of feature annotation.</text>
</comment>
<feature type="binding site" evidence="5">
    <location>
        <position position="143"/>
    </location>
    <ligand>
        <name>S-adenosyl-L-methionine</name>
        <dbReference type="ChEBI" id="CHEBI:59789"/>
    </ligand>
</feature>
<keyword evidence="3 5" id="KW-0949">S-adenosyl-L-methionine</keyword>
<comment type="similarity">
    <text evidence="5">Belongs to the protein N5-glutamine methyltransferase family. PrmC subfamily.</text>
</comment>
<dbReference type="Gene3D" id="3.40.50.150">
    <property type="entry name" value="Vaccinia Virus protein VP39"/>
    <property type="match status" value="1"/>
</dbReference>
<name>A0ABS4G7Z0_9CLOT</name>
<feature type="binding site" evidence="5">
    <location>
        <position position="186"/>
    </location>
    <ligand>
        <name>S-adenosyl-L-methionine</name>
        <dbReference type="ChEBI" id="CHEBI:59789"/>
    </ligand>
</feature>
<dbReference type="SUPFAM" id="SSF53335">
    <property type="entry name" value="S-adenosyl-L-methionine-dependent methyltransferases"/>
    <property type="match status" value="1"/>
</dbReference>
<evidence type="ECO:0000313" key="8">
    <source>
        <dbReference type="EMBL" id="MBP1920537.1"/>
    </source>
</evidence>
<evidence type="ECO:0000256" key="4">
    <source>
        <dbReference type="ARBA" id="ARBA00048391"/>
    </source>
</evidence>
<dbReference type="PANTHER" id="PTHR18895">
    <property type="entry name" value="HEMK METHYLTRANSFERASE"/>
    <property type="match status" value="1"/>
</dbReference>
<comment type="function">
    <text evidence="5">Methylates the class 1 translation termination release factors RF1/PrfA and RF2/PrfB on the glutamine residue of the universally conserved GGQ motif.</text>
</comment>
<reference evidence="8 9" key="1">
    <citation type="submission" date="2021-03" db="EMBL/GenBank/DDBJ databases">
        <title>Genomic Encyclopedia of Type Strains, Phase IV (KMG-IV): sequencing the most valuable type-strain genomes for metagenomic binning, comparative biology and taxonomic classification.</title>
        <authorList>
            <person name="Goeker M."/>
        </authorList>
    </citation>
    <scope>NUCLEOTIDE SEQUENCE [LARGE SCALE GENOMIC DNA]</scope>
    <source>
        <strain evidence="8 9">DSM 6139</strain>
    </source>
</reference>
<comment type="caution">
    <text evidence="8">The sequence shown here is derived from an EMBL/GenBank/DDBJ whole genome shotgun (WGS) entry which is preliminary data.</text>
</comment>
<evidence type="ECO:0000259" key="7">
    <source>
        <dbReference type="Pfam" id="PF17827"/>
    </source>
</evidence>
<feature type="binding site" evidence="5">
    <location>
        <begin position="186"/>
        <end position="189"/>
    </location>
    <ligand>
        <name>substrate</name>
    </ligand>
</feature>
<keyword evidence="2 5" id="KW-0808">Transferase</keyword>
<accession>A0ABS4G7Z0</accession>
<evidence type="ECO:0000256" key="3">
    <source>
        <dbReference type="ARBA" id="ARBA00022691"/>
    </source>
</evidence>
<dbReference type="GO" id="GO:0032259">
    <property type="term" value="P:methylation"/>
    <property type="evidence" value="ECO:0007669"/>
    <property type="project" value="UniProtKB-KW"/>
</dbReference>
<dbReference type="Pfam" id="PF17827">
    <property type="entry name" value="PrmC_N"/>
    <property type="match status" value="1"/>
</dbReference>
<evidence type="ECO:0000256" key="2">
    <source>
        <dbReference type="ARBA" id="ARBA00022679"/>
    </source>
</evidence>
<dbReference type="InterPro" id="IPR050320">
    <property type="entry name" value="N5-glutamine_MTase"/>
</dbReference>
<evidence type="ECO:0000256" key="5">
    <source>
        <dbReference type="HAMAP-Rule" id="MF_02126"/>
    </source>
</evidence>
<dbReference type="Pfam" id="PF05175">
    <property type="entry name" value="MTS"/>
    <property type="match status" value="1"/>
</dbReference>
<proteinExistence type="inferred from homology"/>
<dbReference type="NCBIfam" id="TIGR00536">
    <property type="entry name" value="hemK_fam"/>
    <property type="match status" value="1"/>
</dbReference>
<feature type="domain" description="Release factor glutamine methyltransferase N-terminal" evidence="7">
    <location>
        <begin position="6"/>
        <end position="75"/>
    </location>
</feature>
<dbReference type="InterPro" id="IPR007848">
    <property type="entry name" value="Small_mtfrase_dom"/>
</dbReference>
<feature type="domain" description="Methyltransferase small" evidence="6">
    <location>
        <begin position="106"/>
        <end position="195"/>
    </location>
</feature>
<dbReference type="NCBIfam" id="TIGR03534">
    <property type="entry name" value="RF_mod_PrmC"/>
    <property type="match status" value="1"/>
</dbReference>
<dbReference type="InterPro" id="IPR029063">
    <property type="entry name" value="SAM-dependent_MTases_sf"/>
</dbReference>
<gene>
    <name evidence="5" type="primary">prmC</name>
    <name evidence="8" type="ORF">J2Z34_003050</name>
</gene>
<dbReference type="PANTHER" id="PTHR18895:SF74">
    <property type="entry name" value="MTRF1L RELEASE FACTOR GLUTAMINE METHYLTRANSFERASE"/>
    <property type="match status" value="1"/>
</dbReference>
<dbReference type="InterPro" id="IPR002052">
    <property type="entry name" value="DNA_methylase_N6_adenine_CS"/>
</dbReference>
<dbReference type="EMBL" id="JAGGKC010000032">
    <property type="protein sequence ID" value="MBP1920537.1"/>
    <property type="molecule type" value="Genomic_DNA"/>
</dbReference>
<dbReference type="EC" id="2.1.1.297" evidence="5"/>
<dbReference type="PROSITE" id="PS00092">
    <property type="entry name" value="N6_MTASE"/>
    <property type="match status" value="1"/>
</dbReference>
<dbReference type="Gene3D" id="1.10.8.10">
    <property type="entry name" value="DNA helicase RuvA subunit, C-terminal domain"/>
    <property type="match status" value="1"/>
</dbReference>
<dbReference type="GO" id="GO:0102559">
    <property type="term" value="F:peptide chain release factor N(5)-glutamine methyltransferase activity"/>
    <property type="evidence" value="ECO:0007669"/>
    <property type="project" value="UniProtKB-EC"/>
</dbReference>
<sequence length="283" mass="31266">MATVAQMLLWAGKELESTSETPMLDARVILAHVIGKDSIYVMTERDVVLPRAHEWVYREAIERRKKGTPIAYITGMKEFMGMDFRVSESVLIPRADTEVLVEKSIEILRDRKEAKVLDLCCGSGAIGLSIAKFVGGSHVVLADISQEAIGVSKENAFMLGLEGRAEFVVSDLFEGVSGSFDLIASNPPYISGEDMEKLPKDVADFEPHGALYGGEDGLDFYRKITENAISHLNRGGVLIFEIGYDQGDEVMDIMKRNGFKGIQLFRDLSGRPRVVFGELVPET</sequence>
<dbReference type="CDD" id="cd02440">
    <property type="entry name" value="AdoMet_MTases"/>
    <property type="match status" value="1"/>
</dbReference>
<dbReference type="Proteomes" id="UP001519271">
    <property type="component" value="Unassembled WGS sequence"/>
</dbReference>
<dbReference type="RefSeq" id="WP_209460708.1">
    <property type="nucleotide sequence ID" value="NZ_JAGGKC010000032.1"/>
</dbReference>
<dbReference type="InterPro" id="IPR040758">
    <property type="entry name" value="PrmC_N"/>
</dbReference>